<proteinExistence type="predicted"/>
<evidence type="ECO:0000313" key="1">
    <source>
        <dbReference type="EMBL" id="CAG8814572.1"/>
    </source>
</evidence>
<dbReference type="AlphaFoldDB" id="A0A9N9PEW1"/>
<organism evidence="1 2">
    <name type="scientific">Dentiscutata erythropus</name>
    <dbReference type="NCBI Taxonomy" id="1348616"/>
    <lineage>
        <taxon>Eukaryota</taxon>
        <taxon>Fungi</taxon>
        <taxon>Fungi incertae sedis</taxon>
        <taxon>Mucoromycota</taxon>
        <taxon>Glomeromycotina</taxon>
        <taxon>Glomeromycetes</taxon>
        <taxon>Diversisporales</taxon>
        <taxon>Gigasporaceae</taxon>
        <taxon>Dentiscutata</taxon>
    </lineage>
</organism>
<name>A0A9N9PEW1_9GLOM</name>
<comment type="caution">
    <text evidence="1">The sequence shown here is derived from an EMBL/GenBank/DDBJ whole genome shotgun (WGS) entry which is preliminary data.</text>
</comment>
<keyword evidence="2" id="KW-1185">Reference proteome</keyword>
<evidence type="ECO:0000313" key="2">
    <source>
        <dbReference type="Proteomes" id="UP000789405"/>
    </source>
</evidence>
<accession>A0A9N9PEW1</accession>
<reference evidence="1" key="1">
    <citation type="submission" date="2021-06" db="EMBL/GenBank/DDBJ databases">
        <authorList>
            <person name="Kallberg Y."/>
            <person name="Tangrot J."/>
            <person name="Rosling A."/>
        </authorList>
    </citation>
    <scope>NUCLEOTIDE SEQUENCE</scope>
    <source>
        <strain evidence="1">MA453B</strain>
    </source>
</reference>
<protein>
    <submittedName>
        <fullName evidence="1">17235_t:CDS:1</fullName>
    </submittedName>
</protein>
<dbReference type="Proteomes" id="UP000789405">
    <property type="component" value="Unassembled WGS sequence"/>
</dbReference>
<sequence>EAGCSSQKRSIYLPVVRQQKPLCPDFLTTQPASYTGPVYLGAGE</sequence>
<feature type="non-terminal residue" evidence="1">
    <location>
        <position position="44"/>
    </location>
</feature>
<dbReference type="EMBL" id="CAJVPY010051463">
    <property type="protein sequence ID" value="CAG8814572.1"/>
    <property type="molecule type" value="Genomic_DNA"/>
</dbReference>
<gene>
    <name evidence="1" type="ORF">DERYTH_LOCUS25985</name>
</gene>
<feature type="non-terminal residue" evidence="1">
    <location>
        <position position="1"/>
    </location>
</feature>